<accession>A0A1H9MDZ3</accession>
<dbReference type="InterPro" id="IPR022684">
    <property type="entry name" value="Calpain_cysteine_protease"/>
</dbReference>
<dbReference type="RefSeq" id="WP_091456637.1">
    <property type="nucleotide sequence ID" value="NZ_FOGD01000005.1"/>
</dbReference>
<feature type="domain" description="Calpain catalytic" evidence="6">
    <location>
        <begin position="405"/>
        <end position="636"/>
    </location>
</feature>
<dbReference type="OrthoDB" id="9146975at2"/>
<dbReference type="AlphaFoldDB" id="A0A1H9MDZ3"/>
<dbReference type="GO" id="GO:0004198">
    <property type="term" value="F:calcium-dependent cysteine-type endopeptidase activity"/>
    <property type="evidence" value="ECO:0007669"/>
    <property type="project" value="InterPro"/>
</dbReference>
<evidence type="ECO:0000313" key="8">
    <source>
        <dbReference type="Proteomes" id="UP000199766"/>
    </source>
</evidence>
<dbReference type="Proteomes" id="UP000199766">
    <property type="component" value="Unassembled WGS sequence"/>
</dbReference>
<dbReference type="InterPro" id="IPR001300">
    <property type="entry name" value="Peptidase_C2_calpain_cat"/>
</dbReference>
<dbReference type="PANTHER" id="PTHR10183">
    <property type="entry name" value="CALPAIN"/>
    <property type="match status" value="1"/>
</dbReference>
<evidence type="ECO:0000256" key="2">
    <source>
        <dbReference type="ARBA" id="ARBA00022670"/>
    </source>
</evidence>
<evidence type="ECO:0000256" key="4">
    <source>
        <dbReference type="ARBA" id="ARBA00022807"/>
    </source>
</evidence>
<dbReference type="InterPro" id="IPR038765">
    <property type="entry name" value="Papain-like_cys_pep_sf"/>
</dbReference>
<feature type="active site" evidence="5">
    <location>
        <position position="422"/>
    </location>
</feature>
<dbReference type="SUPFAM" id="SSF54001">
    <property type="entry name" value="Cysteine proteinases"/>
    <property type="match status" value="1"/>
</dbReference>
<keyword evidence="8" id="KW-1185">Reference proteome</keyword>
<gene>
    <name evidence="7" type="ORF">SAMN02982919_01961</name>
</gene>
<proteinExistence type="inferred from homology"/>
<sequence length="672" mass="70291">MSANSLDQDVSSVAYARHIGTAVLYVGTDGTWSVGRVGQKVSEYQSVKFNGQGGVHDDSFEVTALAAELRNDGGYVLYLQSNQNPAQFFEATTDAQGNLTGAKALSNAELFAAEVRYGIDLNYNGGLGDAMVLVDAGSVNLYLDGLGGYQLQQTDGSFRPLQFAGQAVTLDMLEGFEIETVVPKTGGGYQIYVRDEDDNLFELGTDQAGGVDAGTIHTVGSAQIAELEKSLGEDINAGGDTPVAAGWTSLLKTAGVKAQVEALTANHAKINHAGLVKIVDAAIDSAGGANNQIGADLFNDLKAIAARGKELFTAPDLAGTETGYLLDVFNQLVNGSKANNFYTGGQTQTQTLGNLSPSATASTLQKLEAKWLLGQDLPNPTTEGDTANPNAAAASGVYKAFNAELISGASAFDVNQGSAGTCYLLASMAAVAQVNPTALNSVFVANGSSTDGLQTWGVRFFDTNGKVHWVTANNQFVVKNPEDTETAYSKVKGVDAQGNQTKELWAPLLEKAYAQANELQIFGRTTQTNSMLAIEGGLAEAVVNVAGGKVTTFTDEVTTYNGNSILQTSVVPTGSTALEQYTKAMNEGKVLFIVSGATTNDANGAKLFVPGHAYMAYDADTSNPSNTSVKVYNPWGVSVSTAQEPTPTYLAPFDMDVATLVGTDGISVWISV</sequence>
<keyword evidence="2 5" id="KW-0645">Protease</keyword>
<evidence type="ECO:0000256" key="5">
    <source>
        <dbReference type="PROSITE-ProRule" id="PRU00239"/>
    </source>
</evidence>
<evidence type="ECO:0000256" key="3">
    <source>
        <dbReference type="ARBA" id="ARBA00022801"/>
    </source>
</evidence>
<name>A0A1H9MDZ3_9BURK</name>
<evidence type="ECO:0000313" key="7">
    <source>
        <dbReference type="EMBL" id="SER21383.1"/>
    </source>
</evidence>
<protein>
    <submittedName>
        <fullName evidence="7">Calpain family cysteine protease</fullName>
    </submittedName>
</protein>
<organism evidence="7 8">
    <name type="scientific">Giesbergeria anulus</name>
    <dbReference type="NCBI Taxonomy" id="180197"/>
    <lineage>
        <taxon>Bacteria</taxon>
        <taxon>Pseudomonadati</taxon>
        <taxon>Pseudomonadota</taxon>
        <taxon>Betaproteobacteria</taxon>
        <taxon>Burkholderiales</taxon>
        <taxon>Comamonadaceae</taxon>
        <taxon>Giesbergeria</taxon>
    </lineage>
</organism>
<feature type="active site" evidence="5">
    <location>
        <position position="612"/>
    </location>
</feature>
<dbReference type="InterPro" id="IPR000169">
    <property type="entry name" value="Pept_cys_AS"/>
</dbReference>
<comment type="similarity">
    <text evidence="1">Belongs to the peptidase C2 family.</text>
</comment>
<dbReference type="GO" id="GO:0006508">
    <property type="term" value="P:proteolysis"/>
    <property type="evidence" value="ECO:0007669"/>
    <property type="project" value="UniProtKB-KW"/>
</dbReference>
<dbReference type="Pfam" id="PF00648">
    <property type="entry name" value="Peptidase_C2"/>
    <property type="match status" value="1"/>
</dbReference>
<keyword evidence="3 5" id="KW-0378">Hydrolase</keyword>
<dbReference type="EMBL" id="FOGD01000005">
    <property type="protein sequence ID" value="SER21383.1"/>
    <property type="molecule type" value="Genomic_DNA"/>
</dbReference>
<dbReference type="PROSITE" id="PS00139">
    <property type="entry name" value="THIOL_PROTEASE_CYS"/>
    <property type="match status" value="1"/>
</dbReference>
<dbReference type="PANTHER" id="PTHR10183:SF379">
    <property type="entry name" value="CALPAIN-5"/>
    <property type="match status" value="1"/>
</dbReference>
<dbReference type="STRING" id="180197.SAMN02982919_01961"/>
<feature type="active site" evidence="5">
    <location>
        <position position="633"/>
    </location>
</feature>
<evidence type="ECO:0000256" key="1">
    <source>
        <dbReference type="ARBA" id="ARBA00007623"/>
    </source>
</evidence>
<dbReference type="PROSITE" id="PS50203">
    <property type="entry name" value="CALPAIN_CAT"/>
    <property type="match status" value="1"/>
</dbReference>
<evidence type="ECO:0000259" key="6">
    <source>
        <dbReference type="PROSITE" id="PS50203"/>
    </source>
</evidence>
<reference evidence="7 8" key="1">
    <citation type="submission" date="2016-10" db="EMBL/GenBank/DDBJ databases">
        <authorList>
            <person name="de Groot N.N."/>
        </authorList>
    </citation>
    <scope>NUCLEOTIDE SEQUENCE [LARGE SCALE GENOMIC DNA]</scope>
    <source>
        <strain evidence="7 8">ATCC 35958</strain>
    </source>
</reference>
<keyword evidence="4 5" id="KW-0788">Thiol protease</keyword>